<comment type="caution">
    <text evidence="10">The sequence shown here is derived from an EMBL/GenBank/DDBJ whole genome shotgun (WGS) entry which is preliminary data.</text>
</comment>
<dbReference type="InterPro" id="IPR041233">
    <property type="entry name" value="Melibiase_C"/>
</dbReference>
<name>A0A922I4L7_DERFA</name>
<accession>A0A922I4L7</accession>
<dbReference type="PANTHER" id="PTHR11452">
    <property type="entry name" value="ALPHA-GALACTOSIDASE/ALPHA-N-ACETYLGALACTOSAMINIDASE"/>
    <property type="match status" value="1"/>
</dbReference>
<feature type="domain" description="Alpha galactosidase C-terminal" evidence="9">
    <location>
        <begin position="345"/>
        <end position="432"/>
    </location>
</feature>
<dbReference type="PRINTS" id="PR00740">
    <property type="entry name" value="GLHYDRLASE27"/>
</dbReference>
<reference evidence="10" key="2">
    <citation type="journal article" date="2022" name="Res Sq">
        <title>Comparative Genomics Reveals Insights into the Divergent Evolution of Astigmatic Mites and Household Pest Adaptations.</title>
        <authorList>
            <person name="Xiong Q."/>
            <person name="Wan A.T.-Y."/>
            <person name="Liu X.-Y."/>
            <person name="Fung C.S.-H."/>
            <person name="Xiao X."/>
            <person name="Malainual N."/>
            <person name="Hou J."/>
            <person name="Wang L."/>
            <person name="Wang M."/>
            <person name="Yang K."/>
            <person name="Cui Y."/>
            <person name="Leung E."/>
            <person name="Nong W."/>
            <person name="Shin S.-K."/>
            <person name="Au S."/>
            <person name="Jeong K.Y."/>
            <person name="Chew F.T."/>
            <person name="Hui J."/>
            <person name="Leung T.F."/>
            <person name="Tungtrongchitr A."/>
            <person name="Zhong N."/>
            <person name="Liu Z."/>
            <person name="Tsui S."/>
        </authorList>
    </citation>
    <scope>NUCLEOTIDE SEQUENCE</scope>
    <source>
        <strain evidence="10">Derf</strain>
        <tissue evidence="10">Whole organism</tissue>
    </source>
</reference>
<dbReference type="GO" id="GO:0009311">
    <property type="term" value="P:oligosaccharide metabolic process"/>
    <property type="evidence" value="ECO:0007669"/>
    <property type="project" value="TreeGrafter"/>
</dbReference>
<dbReference type="Proteomes" id="UP000790347">
    <property type="component" value="Unassembled WGS sequence"/>
</dbReference>
<evidence type="ECO:0000256" key="1">
    <source>
        <dbReference type="ARBA" id="ARBA00001255"/>
    </source>
</evidence>
<evidence type="ECO:0000256" key="4">
    <source>
        <dbReference type="ARBA" id="ARBA00022729"/>
    </source>
</evidence>
<feature type="chain" id="PRO_5037228981" description="Alpha-galactosidase" evidence="8">
    <location>
        <begin position="27"/>
        <end position="437"/>
    </location>
</feature>
<dbReference type="InterPro" id="IPR002241">
    <property type="entry name" value="Glyco_hydro_27"/>
</dbReference>
<evidence type="ECO:0000313" key="11">
    <source>
        <dbReference type="Proteomes" id="UP000790347"/>
    </source>
</evidence>
<dbReference type="SUPFAM" id="SSF51445">
    <property type="entry name" value="(Trans)glycosidases"/>
    <property type="match status" value="1"/>
</dbReference>
<dbReference type="GO" id="GO:0005737">
    <property type="term" value="C:cytoplasm"/>
    <property type="evidence" value="ECO:0007669"/>
    <property type="project" value="TreeGrafter"/>
</dbReference>
<dbReference type="CDD" id="cd14792">
    <property type="entry name" value="GH27"/>
    <property type="match status" value="1"/>
</dbReference>
<organism evidence="10 11">
    <name type="scientific">Dermatophagoides farinae</name>
    <name type="common">American house dust mite</name>
    <dbReference type="NCBI Taxonomy" id="6954"/>
    <lineage>
        <taxon>Eukaryota</taxon>
        <taxon>Metazoa</taxon>
        <taxon>Ecdysozoa</taxon>
        <taxon>Arthropoda</taxon>
        <taxon>Chelicerata</taxon>
        <taxon>Arachnida</taxon>
        <taxon>Acari</taxon>
        <taxon>Acariformes</taxon>
        <taxon>Sarcoptiformes</taxon>
        <taxon>Astigmata</taxon>
        <taxon>Psoroptidia</taxon>
        <taxon>Analgoidea</taxon>
        <taxon>Pyroglyphidae</taxon>
        <taxon>Dermatophagoidinae</taxon>
        <taxon>Dermatophagoides</taxon>
    </lineage>
</organism>
<evidence type="ECO:0000256" key="5">
    <source>
        <dbReference type="ARBA" id="ARBA00022801"/>
    </source>
</evidence>
<dbReference type="Gene3D" id="3.20.20.70">
    <property type="entry name" value="Aldolase class I"/>
    <property type="match status" value="1"/>
</dbReference>
<dbReference type="FunFam" id="3.20.20.70:FF:000197">
    <property type="entry name" value="Alpha-galactosidase"/>
    <property type="match status" value="1"/>
</dbReference>
<keyword evidence="5 7" id="KW-0378">Hydrolase</keyword>
<evidence type="ECO:0000259" key="9">
    <source>
        <dbReference type="Pfam" id="PF17801"/>
    </source>
</evidence>
<dbReference type="Pfam" id="PF16499">
    <property type="entry name" value="Melibiase_2"/>
    <property type="match status" value="1"/>
</dbReference>
<evidence type="ECO:0000256" key="3">
    <source>
        <dbReference type="ARBA" id="ARBA00012755"/>
    </source>
</evidence>
<dbReference type="GO" id="GO:0004557">
    <property type="term" value="F:alpha-galactosidase activity"/>
    <property type="evidence" value="ECO:0007669"/>
    <property type="project" value="UniProtKB-EC"/>
</dbReference>
<evidence type="ECO:0000256" key="2">
    <source>
        <dbReference type="ARBA" id="ARBA00009743"/>
    </source>
</evidence>
<dbReference type="EC" id="3.2.1.-" evidence="7"/>
<gene>
    <name evidence="10" type="ORF">DERF_007959</name>
</gene>
<reference evidence="10" key="1">
    <citation type="submission" date="2013-05" db="EMBL/GenBank/DDBJ databases">
        <authorList>
            <person name="Yim A.K.Y."/>
            <person name="Chan T.F."/>
            <person name="Ji K.M."/>
            <person name="Liu X.Y."/>
            <person name="Zhou J.W."/>
            <person name="Li R.Q."/>
            <person name="Yang K.Y."/>
            <person name="Li J."/>
            <person name="Li M."/>
            <person name="Law P.T.W."/>
            <person name="Wu Y.L."/>
            <person name="Cai Z.L."/>
            <person name="Qin H."/>
            <person name="Bao Y."/>
            <person name="Leung R.K.K."/>
            <person name="Ng P.K.S."/>
            <person name="Zou J."/>
            <person name="Zhong X.J."/>
            <person name="Ran P.X."/>
            <person name="Zhong N.S."/>
            <person name="Liu Z.G."/>
            <person name="Tsui S.K.W."/>
        </authorList>
    </citation>
    <scope>NUCLEOTIDE SEQUENCE</scope>
    <source>
        <strain evidence="10">Derf</strain>
        <tissue evidence="10">Whole organism</tissue>
    </source>
</reference>
<protein>
    <recommendedName>
        <fullName evidence="3 7">Alpha-galactosidase</fullName>
        <ecNumber evidence="7">3.2.1.-</ecNumber>
    </recommendedName>
</protein>
<evidence type="ECO:0000313" key="10">
    <source>
        <dbReference type="EMBL" id="KAH9517280.1"/>
    </source>
</evidence>
<dbReference type="InterPro" id="IPR017853">
    <property type="entry name" value="GH"/>
</dbReference>
<comment type="similarity">
    <text evidence="2 7">Belongs to the glycosyl hydrolase 27 family.</text>
</comment>
<dbReference type="EMBL" id="ASGP02000003">
    <property type="protein sequence ID" value="KAH9517280.1"/>
    <property type="molecule type" value="Genomic_DNA"/>
</dbReference>
<dbReference type="SUPFAM" id="SSF51011">
    <property type="entry name" value="Glycosyl hydrolase domain"/>
    <property type="match status" value="1"/>
</dbReference>
<dbReference type="AlphaFoldDB" id="A0A922I4L7"/>
<dbReference type="Gene3D" id="2.60.40.1180">
    <property type="entry name" value="Golgi alpha-mannosidase II"/>
    <property type="match status" value="1"/>
</dbReference>
<dbReference type="InterPro" id="IPR013785">
    <property type="entry name" value="Aldolase_TIM"/>
</dbReference>
<keyword evidence="7" id="KW-1015">Disulfide bond</keyword>
<evidence type="ECO:0000256" key="8">
    <source>
        <dbReference type="SAM" id="SignalP"/>
    </source>
</evidence>
<keyword evidence="11" id="KW-1185">Reference proteome</keyword>
<keyword evidence="6 7" id="KW-0326">Glycosidase</keyword>
<feature type="signal peptide" evidence="8">
    <location>
        <begin position="1"/>
        <end position="26"/>
    </location>
</feature>
<comment type="catalytic activity">
    <reaction evidence="1">
        <text>Hydrolysis of terminal, non-reducing alpha-D-galactose residues in alpha-D-galactosides, including galactose oligosaccharides, galactomannans and galactolipids.</text>
        <dbReference type="EC" id="3.2.1.22"/>
    </reaction>
</comment>
<sequence length="437" mass="50734">MDSTFIAIIILKLIYLLFDNIQPIHTLENGLAKTPPMGWLSWERFKCQINCHHYDDTNHNNNKLAGCISENLFTQIADTLVERGYQRAGYDRINIDDCWSKKSRELDDGHLLPDPDRFPNGIKYLADYMHERGLKLGMYQNYGHRTCMGYPGILGHLEQDVQTFADWDVDMIKLDACFSPKTSQLDSGYMKFRKIVDKTKRPMIISCSWPYYQVFASKVHIIPKWDLISMNCNLFRVFHDITSNWKVIQKIIDFMGDNQQIFRAITGPGSWPDPDMLMIGNAGLSVAQAESQMAIWCILPAPLFMSNDPRVMEPEFEKILLNSDAISINQDVNGEPGERFFHNTTMDLWRRSLSENQMALVILNRDFNQDLQISIPLEQIESNAFQHYQHVQVLNIFSNEKYQIRRQRMADNRTETYIKVIVEPTGCVFLKLTPLKN</sequence>
<evidence type="ECO:0000256" key="7">
    <source>
        <dbReference type="RuleBase" id="RU361168"/>
    </source>
</evidence>
<dbReference type="PANTHER" id="PTHR11452:SF83">
    <property type="entry name" value="ALPHA-GALACTOSIDASE"/>
    <property type="match status" value="1"/>
</dbReference>
<keyword evidence="4 8" id="KW-0732">Signal</keyword>
<proteinExistence type="inferred from homology"/>
<evidence type="ECO:0000256" key="6">
    <source>
        <dbReference type="ARBA" id="ARBA00023295"/>
    </source>
</evidence>
<comment type="subunit">
    <text evidence="7">Homodimer.</text>
</comment>
<dbReference type="Pfam" id="PF17801">
    <property type="entry name" value="Melibiase_C"/>
    <property type="match status" value="1"/>
</dbReference>
<dbReference type="GO" id="GO:0016139">
    <property type="term" value="P:glycoside catabolic process"/>
    <property type="evidence" value="ECO:0007669"/>
    <property type="project" value="TreeGrafter"/>
</dbReference>
<dbReference type="InterPro" id="IPR013780">
    <property type="entry name" value="Glyco_hydro_b"/>
</dbReference>